<dbReference type="EMBL" id="ML995479">
    <property type="protein sequence ID" value="KAF2144692.1"/>
    <property type="molecule type" value="Genomic_DNA"/>
</dbReference>
<proteinExistence type="predicted"/>
<accession>A0A6A6BKN3</accession>
<sequence>MHRQHGLHIPCALETRLRCVIWSLPETPNVHRPIVGREARSYLRAGNVQLTSEFVHELGRPDTAVSHLPTQLLSPIREPSRVHDASGRHAVSSWWGEVSTIGCLGLDDRNCHHGCFMSTDVQEQRKYSVAQSHSSLGNSRYVATELFAFNLQGMILSAARPKQQSKTENWH</sequence>
<dbReference type="RefSeq" id="XP_033400404.1">
    <property type="nucleotide sequence ID" value="XM_033535478.1"/>
</dbReference>
<organism evidence="1 2">
    <name type="scientific">Aplosporella prunicola CBS 121167</name>
    <dbReference type="NCBI Taxonomy" id="1176127"/>
    <lineage>
        <taxon>Eukaryota</taxon>
        <taxon>Fungi</taxon>
        <taxon>Dikarya</taxon>
        <taxon>Ascomycota</taxon>
        <taxon>Pezizomycotina</taxon>
        <taxon>Dothideomycetes</taxon>
        <taxon>Dothideomycetes incertae sedis</taxon>
        <taxon>Botryosphaeriales</taxon>
        <taxon>Aplosporellaceae</taxon>
        <taxon>Aplosporella</taxon>
    </lineage>
</organism>
<keyword evidence="2" id="KW-1185">Reference proteome</keyword>
<reference evidence="1" key="1">
    <citation type="journal article" date="2020" name="Stud. Mycol.">
        <title>101 Dothideomycetes genomes: a test case for predicting lifestyles and emergence of pathogens.</title>
        <authorList>
            <person name="Haridas S."/>
            <person name="Albert R."/>
            <person name="Binder M."/>
            <person name="Bloem J."/>
            <person name="Labutti K."/>
            <person name="Salamov A."/>
            <person name="Andreopoulos B."/>
            <person name="Baker S."/>
            <person name="Barry K."/>
            <person name="Bills G."/>
            <person name="Bluhm B."/>
            <person name="Cannon C."/>
            <person name="Castanera R."/>
            <person name="Culley D."/>
            <person name="Daum C."/>
            <person name="Ezra D."/>
            <person name="Gonzalez J."/>
            <person name="Henrissat B."/>
            <person name="Kuo A."/>
            <person name="Liang C."/>
            <person name="Lipzen A."/>
            <person name="Lutzoni F."/>
            <person name="Magnuson J."/>
            <person name="Mondo S."/>
            <person name="Nolan M."/>
            <person name="Ohm R."/>
            <person name="Pangilinan J."/>
            <person name="Park H.-J."/>
            <person name="Ramirez L."/>
            <person name="Alfaro M."/>
            <person name="Sun H."/>
            <person name="Tritt A."/>
            <person name="Yoshinaga Y."/>
            <person name="Zwiers L.-H."/>
            <person name="Turgeon B."/>
            <person name="Goodwin S."/>
            <person name="Spatafora J."/>
            <person name="Crous P."/>
            <person name="Grigoriev I."/>
        </authorList>
    </citation>
    <scope>NUCLEOTIDE SEQUENCE</scope>
    <source>
        <strain evidence="1">CBS 121167</strain>
    </source>
</reference>
<protein>
    <submittedName>
        <fullName evidence="1">Uncharacterized protein</fullName>
    </submittedName>
</protein>
<dbReference type="AlphaFoldDB" id="A0A6A6BKN3"/>
<dbReference type="GeneID" id="54292972"/>
<dbReference type="Proteomes" id="UP000799438">
    <property type="component" value="Unassembled WGS sequence"/>
</dbReference>
<evidence type="ECO:0000313" key="1">
    <source>
        <dbReference type="EMBL" id="KAF2144692.1"/>
    </source>
</evidence>
<gene>
    <name evidence="1" type="ORF">K452DRAFT_145497</name>
</gene>
<evidence type="ECO:0000313" key="2">
    <source>
        <dbReference type="Proteomes" id="UP000799438"/>
    </source>
</evidence>
<name>A0A6A6BKN3_9PEZI</name>